<dbReference type="OMA" id="FKVFCCP"/>
<proteinExistence type="predicted"/>
<evidence type="ECO:0000256" key="1">
    <source>
        <dbReference type="SAM" id="MobiDB-lite"/>
    </source>
</evidence>
<dbReference type="EMBL" id="KI517408">
    <property type="protein sequence ID" value="ESQ47871.1"/>
    <property type="molecule type" value="Genomic_DNA"/>
</dbReference>
<keyword evidence="3" id="KW-1185">Reference proteome</keyword>
<name>V4NN30_EUTSA</name>
<sequence length="228" mass="25975">SCVLLVKTGLQGWQKIWTKIFQDIEGLAVSTSVVPNSMLVNLHGEVDVTLMYLHGKVDPLVFIKKLYKARTCTMLYRMDYGYEENPEGTRKPNNHFMRYRFELNTLEEGWDKRIIGALKTIQGVSFTIDAPTEMVYLCGNIEIGVLMKMLVKTGIHLLTMDYGVEYKDPNLKPPPNKLEAPANETETQPTQDTLPPPPPPPEAVSTSTKQQAKYKKPGGFRRFCWFLF</sequence>
<dbReference type="Proteomes" id="UP000030689">
    <property type="component" value="Unassembled WGS sequence"/>
</dbReference>
<dbReference type="Gramene" id="ESQ47871">
    <property type="protein sequence ID" value="ESQ47871"/>
    <property type="gene ID" value="EUTSA_v10022395mg"/>
</dbReference>
<organism evidence="2 3">
    <name type="scientific">Eutrema salsugineum</name>
    <name type="common">Saltwater cress</name>
    <name type="synonym">Sisymbrium salsugineum</name>
    <dbReference type="NCBI Taxonomy" id="72664"/>
    <lineage>
        <taxon>Eukaryota</taxon>
        <taxon>Viridiplantae</taxon>
        <taxon>Streptophyta</taxon>
        <taxon>Embryophyta</taxon>
        <taxon>Tracheophyta</taxon>
        <taxon>Spermatophyta</taxon>
        <taxon>Magnoliopsida</taxon>
        <taxon>eudicotyledons</taxon>
        <taxon>Gunneridae</taxon>
        <taxon>Pentapetalae</taxon>
        <taxon>rosids</taxon>
        <taxon>malvids</taxon>
        <taxon>Brassicales</taxon>
        <taxon>Brassicaceae</taxon>
        <taxon>Eutremeae</taxon>
        <taxon>Eutrema</taxon>
    </lineage>
</organism>
<feature type="region of interest" description="Disordered" evidence="1">
    <location>
        <begin position="169"/>
        <end position="215"/>
    </location>
</feature>
<evidence type="ECO:0000313" key="3">
    <source>
        <dbReference type="Proteomes" id="UP000030689"/>
    </source>
</evidence>
<protein>
    <submittedName>
        <fullName evidence="2">Uncharacterized protein</fullName>
    </submittedName>
</protein>
<dbReference type="KEGG" id="eus:EUTSA_v10022395mg"/>
<dbReference type="AlphaFoldDB" id="V4NN30"/>
<accession>V4NN30</accession>
<gene>
    <name evidence="2" type="ORF">EUTSA_v10022395mg</name>
</gene>
<evidence type="ECO:0000313" key="2">
    <source>
        <dbReference type="EMBL" id="ESQ47871.1"/>
    </source>
</evidence>
<feature type="non-terminal residue" evidence="2">
    <location>
        <position position="1"/>
    </location>
</feature>
<reference evidence="2 3" key="1">
    <citation type="journal article" date="2013" name="Front. Plant Sci.">
        <title>The Reference Genome of the Halophytic Plant Eutrema salsugineum.</title>
        <authorList>
            <person name="Yang R."/>
            <person name="Jarvis D.E."/>
            <person name="Chen H."/>
            <person name="Beilstein M.A."/>
            <person name="Grimwood J."/>
            <person name="Jenkins J."/>
            <person name="Shu S."/>
            <person name="Prochnik S."/>
            <person name="Xin M."/>
            <person name="Ma C."/>
            <person name="Schmutz J."/>
            <person name="Wing R.A."/>
            <person name="Mitchell-Olds T."/>
            <person name="Schumaker K.S."/>
            <person name="Wang X."/>
        </authorList>
    </citation>
    <scope>NUCLEOTIDE SEQUENCE [LARGE SCALE GENOMIC DNA]</scope>
</reference>